<feature type="compositionally biased region" description="Basic residues" evidence="1">
    <location>
        <begin position="55"/>
        <end position="70"/>
    </location>
</feature>
<name>A0ABS7CN11_9BACL</name>
<feature type="non-terminal residue" evidence="2">
    <location>
        <position position="1"/>
    </location>
</feature>
<protein>
    <submittedName>
        <fullName evidence="2">Uncharacterized protein</fullName>
    </submittedName>
</protein>
<dbReference type="EMBL" id="JAHZIK010003807">
    <property type="protein sequence ID" value="MBW7462319.1"/>
    <property type="molecule type" value="Genomic_DNA"/>
</dbReference>
<dbReference type="Proteomes" id="UP001519887">
    <property type="component" value="Unassembled WGS sequence"/>
</dbReference>
<reference evidence="2 3" key="1">
    <citation type="submission" date="2021-07" db="EMBL/GenBank/DDBJ databases">
        <title>Paenibacillus radiodurans sp. nov., isolated from the southeastern edge of Tengger Desert.</title>
        <authorList>
            <person name="Zhang G."/>
        </authorList>
    </citation>
    <scope>NUCLEOTIDE SEQUENCE [LARGE SCALE GENOMIC DNA]</scope>
    <source>
        <strain evidence="2 3">CCM 7311</strain>
    </source>
</reference>
<sequence length="107" mass="11548">SAAVGVTHADPAPVSLTSVNGSSQVQVLGKESIFSALPIIEAHPAPTAVDELAPKRKRRPRGRKRRRRSAKAGESANSPQAELRPPSKRIVPFKGPFKYDTSILNDR</sequence>
<feature type="region of interest" description="Disordered" evidence="1">
    <location>
        <begin position="45"/>
        <end position="107"/>
    </location>
</feature>
<evidence type="ECO:0000313" key="2">
    <source>
        <dbReference type="EMBL" id="MBW7462319.1"/>
    </source>
</evidence>
<organism evidence="2 3">
    <name type="scientific">Paenibacillus sepulcri</name>
    <dbReference type="NCBI Taxonomy" id="359917"/>
    <lineage>
        <taxon>Bacteria</taxon>
        <taxon>Bacillati</taxon>
        <taxon>Bacillota</taxon>
        <taxon>Bacilli</taxon>
        <taxon>Bacillales</taxon>
        <taxon>Paenibacillaceae</taxon>
        <taxon>Paenibacillus</taxon>
    </lineage>
</organism>
<keyword evidence="3" id="KW-1185">Reference proteome</keyword>
<accession>A0ABS7CN11</accession>
<evidence type="ECO:0000313" key="3">
    <source>
        <dbReference type="Proteomes" id="UP001519887"/>
    </source>
</evidence>
<comment type="caution">
    <text evidence="2">The sequence shown here is derived from an EMBL/GenBank/DDBJ whole genome shotgun (WGS) entry which is preliminary data.</text>
</comment>
<proteinExistence type="predicted"/>
<gene>
    <name evidence="2" type="ORF">K0U00_50535</name>
</gene>
<feature type="non-terminal residue" evidence="2">
    <location>
        <position position="107"/>
    </location>
</feature>
<evidence type="ECO:0000256" key="1">
    <source>
        <dbReference type="SAM" id="MobiDB-lite"/>
    </source>
</evidence>